<gene>
    <name evidence="1" type="ORF">O1G21_41095</name>
</gene>
<protein>
    <submittedName>
        <fullName evidence="1">Uncharacterized protein</fullName>
    </submittedName>
</protein>
<name>A0ABY7QHA9_9ACTN</name>
<accession>A0ABY7QHA9</accession>
<proteinExistence type="predicted"/>
<evidence type="ECO:0000313" key="2">
    <source>
        <dbReference type="Proteomes" id="UP001212821"/>
    </source>
</evidence>
<reference evidence="1 2" key="1">
    <citation type="submission" date="2022-12" db="EMBL/GenBank/DDBJ databases">
        <title>HUAS 3-15.</title>
        <authorList>
            <person name="Mo P."/>
        </authorList>
    </citation>
    <scope>NUCLEOTIDE SEQUENCE [LARGE SCALE GENOMIC DNA]</scope>
    <source>
        <strain evidence="1 2">HUAS 3-15</strain>
        <plasmid evidence="1 2">punmamed4</plasmid>
    </source>
</reference>
<organism evidence="1 2">
    <name type="scientific">Kitasatospora cathayae</name>
    <dbReference type="NCBI Taxonomy" id="3004092"/>
    <lineage>
        <taxon>Bacteria</taxon>
        <taxon>Bacillati</taxon>
        <taxon>Actinomycetota</taxon>
        <taxon>Actinomycetes</taxon>
        <taxon>Kitasatosporales</taxon>
        <taxon>Streptomycetaceae</taxon>
        <taxon>Kitasatospora</taxon>
    </lineage>
</organism>
<geneLocation type="plasmid" evidence="1 2">
    <name>punmamed4</name>
</geneLocation>
<dbReference type="RefSeq" id="WP_270151958.1">
    <property type="nucleotide sequence ID" value="NZ_CP115453.1"/>
</dbReference>
<dbReference type="EMBL" id="CP115453">
    <property type="protein sequence ID" value="WBP92207.1"/>
    <property type="molecule type" value="Genomic_DNA"/>
</dbReference>
<evidence type="ECO:0000313" key="1">
    <source>
        <dbReference type="EMBL" id="WBP92207.1"/>
    </source>
</evidence>
<sequence length="216" mass="23044">MPYSPDTGDLLPPIVTICGSTRFWQHMAEAALQETAAGRMVLAPGVDMRQQNPLLDDPATAEKLKARLDALHLAKIGTADEVLVVTDDQLYLGESTCREVLFAEALDVPVRYWVAGRGRIGESTLGPTRAEAQWQTTFGQLSTVAPTGADRTDLLALAAADLAVAEHGFTATLADLQHAARNRLGVGADLPADRAQAALATRTEGTPTTAFLLREK</sequence>
<dbReference type="Proteomes" id="UP001212821">
    <property type="component" value="Plasmid punmamed4"/>
</dbReference>
<keyword evidence="2" id="KW-1185">Reference proteome</keyword>
<keyword evidence="1" id="KW-0614">Plasmid</keyword>